<reference evidence="3 4" key="1">
    <citation type="submission" date="2019-01" db="EMBL/GenBank/DDBJ databases">
        <title>Ktedonosporobacter rubrisoli SCAWS-G2.</title>
        <authorList>
            <person name="Huang Y."/>
            <person name="Yan B."/>
        </authorList>
    </citation>
    <scope>NUCLEOTIDE SEQUENCE [LARGE SCALE GENOMIC DNA]</scope>
    <source>
        <strain evidence="3 4">SCAWS-G2</strain>
    </source>
</reference>
<feature type="domain" description="VWA-like" evidence="1">
    <location>
        <begin position="271"/>
        <end position="396"/>
    </location>
</feature>
<protein>
    <recommendedName>
        <fullName evidence="5">Metallopeptidase domain-containing protein</fullName>
    </recommendedName>
</protein>
<evidence type="ECO:0000313" key="4">
    <source>
        <dbReference type="Proteomes" id="UP000290365"/>
    </source>
</evidence>
<evidence type="ECO:0000259" key="2">
    <source>
        <dbReference type="Pfam" id="PF13203"/>
    </source>
</evidence>
<dbReference type="Pfam" id="PF13203">
    <property type="entry name" value="DUF2201_N"/>
    <property type="match status" value="1"/>
</dbReference>
<dbReference type="RefSeq" id="WP_129890464.1">
    <property type="nucleotide sequence ID" value="NZ_CP035758.1"/>
</dbReference>
<organism evidence="3 4">
    <name type="scientific">Ktedonosporobacter rubrisoli</name>
    <dbReference type="NCBI Taxonomy" id="2509675"/>
    <lineage>
        <taxon>Bacteria</taxon>
        <taxon>Bacillati</taxon>
        <taxon>Chloroflexota</taxon>
        <taxon>Ktedonobacteria</taxon>
        <taxon>Ktedonobacterales</taxon>
        <taxon>Ktedonosporobacteraceae</taxon>
        <taxon>Ktedonosporobacter</taxon>
    </lineage>
</organism>
<dbReference type="AlphaFoldDB" id="A0A4V0YZE2"/>
<dbReference type="EMBL" id="CP035758">
    <property type="protein sequence ID" value="QBD79411.1"/>
    <property type="molecule type" value="Genomic_DNA"/>
</dbReference>
<evidence type="ECO:0008006" key="5">
    <source>
        <dbReference type="Google" id="ProtNLM"/>
    </source>
</evidence>
<accession>A0A4V0YZE2</accession>
<gene>
    <name evidence="3" type="ORF">EPA93_26860</name>
</gene>
<dbReference type="PANTHER" id="PTHR38730:SF1">
    <property type="entry name" value="SLL7028 PROTEIN"/>
    <property type="match status" value="1"/>
</dbReference>
<dbReference type="OrthoDB" id="9809307at2"/>
<evidence type="ECO:0000259" key="1">
    <source>
        <dbReference type="Pfam" id="PF09967"/>
    </source>
</evidence>
<evidence type="ECO:0000313" key="3">
    <source>
        <dbReference type="EMBL" id="QBD79411.1"/>
    </source>
</evidence>
<dbReference type="InterPro" id="IPR018698">
    <property type="entry name" value="VWA-like_dom"/>
</dbReference>
<feature type="domain" description="Putative metallopeptidase" evidence="2">
    <location>
        <begin position="11"/>
        <end position="245"/>
    </location>
</feature>
<dbReference type="Pfam" id="PF09967">
    <property type="entry name" value="DUF2201"/>
    <property type="match status" value="1"/>
</dbReference>
<keyword evidence="4" id="KW-1185">Reference proteome</keyword>
<dbReference type="InterPro" id="IPR025154">
    <property type="entry name" value="Put_metallopeptidase_dom"/>
</dbReference>
<sequence length="401" mass="44446">MTQDQNTALQRQISAAILKLRMRAPFFATLALFARISITRGISTAATDGRAIFINQSFWEGLQENEHLGLIAHEVLHAALLHVYRCGIRDPLRWNIAADIVVNGIVIAQGFSLPEGHIRNQELEHLSVEEIYHLLDNLATAKLAESLPMQDLLDPKQGGLDPGLSGIDDRDRPASRLTGLSSDMRTASERYWQDALQQAQIIDKMTGKGQGTMPLGLQRELGHLNPAQIDWRAYLWRFLVQTPTDFAGFDQRFIGRRLYLDMLAGETVHIYVAVDTSGSIGQREIEQFLGEVQGILRAYPHLEAKLYYADAACYGPYTLTAQSEIPAPRGGGGTDFRPFFEAVEQEHDSIQPAVCVYLTDGYGTFPQQVPSLPVLWVILAGGLALQSIPFGEAVRLIPDPT</sequence>
<proteinExistence type="predicted"/>
<name>A0A4V0YZE2_KTERU</name>
<dbReference type="Proteomes" id="UP000290365">
    <property type="component" value="Chromosome"/>
</dbReference>
<dbReference type="KEGG" id="kbs:EPA93_26860"/>
<dbReference type="PANTHER" id="PTHR38730">
    <property type="entry name" value="SLL7028 PROTEIN"/>
    <property type="match status" value="1"/>
</dbReference>